<dbReference type="EMBL" id="MN651559">
    <property type="protein sequence ID" value="QJS06956.1"/>
    <property type="molecule type" value="Genomic_DNA"/>
</dbReference>
<reference evidence="1" key="1">
    <citation type="journal article" date="2021" name="Plasmid">
        <title>Identification and characterization of a spreadable IncI1 plasmid harbouring a blaCTX-M-15 gene in an Italian human isolate of Salmonella serovar Napoli.</title>
        <authorList>
            <person name="Petrin S."/>
            <person name="Orsini M."/>
            <person name="Mastrorilli E."/>
            <person name="Longo A."/>
            <person name="Cozza D."/>
            <person name="Olsen J.E."/>
            <person name="Ricci A."/>
            <person name="Losasso C."/>
            <person name="Barco L."/>
        </authorList>
    </citation>
    <scope>NUCLEOTIDE SEQUENCE</scope>
    <source>
        <plasmid evidence="1">p16-174478-1</plasmid>
    </source>
</reference>
<dbReference type="AlphaFoldDB" id="A0A858XVF9"/>
<protein>
    <submittedName>
        <fullName evidence="1">Uncharacterized protein</fullName>
    </submittedName>
</protein>
<evidence type="ECO:0000313" key="1">
    <source>
        <dbReference type="EMBL" id="QJS06956.1"/>
    </source>
</evidence>
<accession>A0A858XVF9</accession>
<organism evidence="1">
    <name type="scientific">Salmonella enterica subsp. enterica serovar Napoli</name>
    <dbReference type="NCBI Taxonomy" id="1151001"/>
    <lineage>
        <taxon>Bacteria</taxon>
        <taxon>Pseudomonadati</taxon>
        <taxon>Pseudomonadota</taxon>
        <taxon>Gammaproteobacteria</taxon>
        <taxon>Enterobacterales</taxon>
        <taxon>Enterobacteriaceae</taxon>
        <taxon>Salmonella</taxon>
    </lineage>
</organism>
<gene>
    <name evidence="1" type="ORF">p16_014</name>
</gene>
<name>A0A858XVF9_SALET</name>
<keyword evidence="1" id="KW-0614">Plasmid</keyword>
<geneLocation type="plasmid" evidence="1">
    <name>p16-174478-1</name>
</geneLocation>
<proteinExistence type="predicted"/>
<sequence length="57" mass="6192">MDILSVYGFPQQSHETCVTDPAAYSLHQQSMMYGVEVTGQVAFNHPASPGFTAVCEL</sequence>